<comment type="caution">
    <text evidence="1">The sequence shown here is derived from an EMBL/GenBank/DDBJ whole genome shotgun (WGS) entry which is preliminary data.</text>
</comment>
<protein>
    <recommendedName>
        <fullName evidence="3">RNase H type-1 domain-containing protein</fullName>
    </recommendedName>
</protein>
<organism evidence="1 2">
    <name type="scientific">Corchorus capsularis</name>
    <name type="common">Jute</name>
    <dbReference type="NCBI Taxonomy" id="210143"/>
    <lineage>
        <taxon>Eukaryota</taxon>
        <taxon>Viridiplantae</taxon>
        <taxon>Streptophyta</taxon>
        <taxon>Embryophyta</taxon>
        <taxon>Tracheophyta</taxon>
        <taxon>Spermatophyta</taxon>
        <taxon>Magnoliopsida</taxon>
        <taxon>eudicotyledons</taxon>
        <taxon>Gunneridae</taxon>
        <taxon>Pentapetalae</taxon>
        <taxon>rosids</taxon>
        <taxon>malvids</taxon>
        <taxon>Malvales</taxon>
        <taxon>Malvaceae</taxon>
        <taxon>Grewioideae</taxon>
        <taxon>Apeibeae</taxon>
        <taxon>Corchorus</taxon>
    </lineage>
</organism>
<name>A0A1R3HB45_COCAP</name>
<dbReference type="AlphaFoldDB" id="A0A1R3HB45"/>
<sequence length="55" mass="6385">MARMIGLDIVYHLRNNNGMQLARNFLWGESEAAELWGLREGLKLARDNNLQQLMI</sequence>
<dbReference type="Proteomes" id="UP000188268">
    <property type="component" value="Unassembled WGS sequence"/>
</dbReference>
<proteinExistence type="predicted"/>
<reference evidence="1 2" key="1">
    <citation type="submission" date="2013-09" db="EMBL/GenBank/DDBJ databases">
        <title>Corchorus capsularis genome sequencing.</title>
        <authorList>
            <person name="Alam M."/>
            <person name="Haque M.S."/>
            <person name="Islam M.S."/>
            <person name="Emdad E.M."/>
            <person name="Islam M.M."/>
            <person name="Ahmed B."/>
            <person name="Halim A."/>
            <person name="Hossen Q.M.M."/>
            <person name="Hossain M.Z."/>
            <person name="Ahmed R."/>
            <person name="Khan M.M."/>
            <person name="Islam R."/>
            <person name="Rashid M.M."/>
            <person name="Khan S.A."/>
            <person name="Rahman M.S."/>
            <person name="Alam M."/>
        </authorList>
    </citation>
    <scope>NUCLEOTIDE SEQUENCE [LARGE SCALE GENOMIC DNA]</scope>
    <source>
        <strain evidence="2">cv. CVL-1</strain>
        <tissue evidence="1">Whole seedling</tissue>
    </source>
</reference>
<accession>A0A1R3HB45</accession>
<dbReference type="Gramene" id="OMO67555">
    <property type="protein sequence ID" value="OMO67555"/>
    <property type="gene ID" value="CCACVL1_20446"/>
</dbReference>
<gene>
    <name evidence="1" type="ORF">CCACVL1_20446</name>
</gene>
<evidence type="ECO:0008006" key="3">
    <source>
        <dbReference type="Google" id="ProtNLM"/>
    </source>
</evidence>
<evidence type="ECO:0000313" key="2">
    <source>
        <dbReference type="Proteomes" id="UP000188268"/>
    </source>
</evidence>
<evidence type="ECO:0000313" key="1">
    <source>
        <dbReference type="EMBL" id="OMO67555.1"/>
    </source>
</evidence>
<dbReference type="EMBL" id="AWWV01012395">
    <property type="protein sequence ID" value="OMO67555.1"/>
    <property type="molecule type" value="Genomic_DNA"/>
</dbReference>
<keyword evidence="2" id="KW-1185">Reference proteome</keyword>